<protein>
    <recommendedName>
        <fullName evidence="3">DUF2760 domain-containing protein</fullName>
    </recommendedName>
</protein>
<gene>
    <name evidence="4" type="ORF">MIT9_P1006</name>
</gene>
<organism evidence="4 5">
    <name type="scientific">Methylomarinovum caldicuralii</name>
    <dbReference type="NCBI Taxonomy" id="438856"/>
    <lineage>
        <taxon>Bacteria</taxon>
        <taxon>Pseudomonadati</taxon>
        <taxon>Pseudomonadota</taxon>
        <taxon>Gammaproteobacteria</taxon>
        <taxon>Methylococcales</taxon>
        <taxon>Methylothermaceae</taxon>
        <taxon>Methylomarinovum</taxon>
    </lineage>
</organism>
<evidence type="ECO:0000256" key="2">
    <source>
        <dbReference type="SAM" id="Phobius"/>
    </source>
</evidence>
<evidence type="ECO:0000313" key="5">
    <source>
        <dbReference type="Proteomes" id="UP001321825"/>
    </source>
</evidence>
<proteinExistence type="predicted"/>
<dbReference type="EMBL" id="AP024714">
    <property type="protein sequence ID" value="BCX81428.1"/>
    <property type="molecule type" value="Genomic_DNA"/>
</dbReference>
<dbReference type="Proteomes" id="UP001321825">
    <property type="component" value="Chromosome"/>
</dbReference>
<feature type="domain" description="DUF2760" evidence="3">
    <location>
        <begin position="95"/>
        <end position="217"/>
    </location>
</feature>
<accession>A0AAU9CNB1</accession>
<name>A0AAU9CNB1_9GAMM</name>
<evidence type="ECO:0000259" key="3">
    <source>
        <dbReference type="Pfam" id="PF10816"/>
    </source>
</evidence>
<sequence>MNIDISLLPQTLDALHLILGIAFIVTLFLLVLVLTVAVLVLLRRSAAPAQPQMIEKVVEKPTPAPTPPPAAVREEKKAEKPAPPPKPVILREPTPDAALQLLGLFQSEARLLDFLEEDISAYSDADVGAAARIVHEGCRKVLHEHFDIEPVRPEEEGTRITIPKGFDPAEIRLTGNIVGEPPFQGVLVHRGWHAVKVKLPQLSEGHRVDILAPAEVEL</sequence>
<keyword evidence="2" id="KW-0472">Membrane</keyword>
<dbReference type="RefSeq" id="WP_317706355.1">
    <property type="nucleotide sequence ID" value="NZ_AP024714.1"/>
</dbReference>
<evidence type="ECO:0000256" key="1">
    <source>
        <dbReference type="SAM" id="MobiDB-lite"/>
    </source>
</evidence>
<dbReference type="AlphaFoldDB" id="A0AAU9CNB1"/>
<feature type="transmembrane region" description="Helical" evidence="2">
    <location>
        <begin position="17"/>
        <end position="42"/>
    </location>
</feature>
<dbReference type="Pfam" id="PF10816">
    <property type="entry name" value="DUF2760"/>
    <property type="match status" value="1"/>
</dbReference>
<evidence type="ECO:0000313" key="4">
    <source>
        <dbReference type="EMBL" id="BCX81428.1"/>
    </source>
</evidence>
<reference evidence="5" key="1">
    <citation type="journal article" date="2024" name="Int. J. Syst. Evol. Microbiol.">
        <title>Methylomarinovum tepidoasis sp. nov., a moderately thermophilic methanotroph of the family Methylothermaceae isolated from a deep-sea hydrothermal field.</title>
        <authorList>
            <person name="Hirayama H."/>
            <person name="Takaki Y."/>
            <person name="Abe M."/>
            <person name="Miyazaki M."/>
            <person name="Uematsu K."/>
            <person name="Matsui Y."/>
            <person name="Takai K."/>
        </authorList>
    </citation>
    <scope>NUCLEOTIDE SEQUENCE [LARGE SCALE GENOMIC DNA]</scope>
    <source>
        <strain evidence="5">IT-9</strain>
    </source>
</reference>
<keyword evidence="5" id="KW-1185">Reference proteome</keyword>
<dbReference type="InterPro" id="IPR021212">
    <property type="entry name" value="DUF2760"/>
</dbReference>
<keyword evidence="2" id="KW-0812">Transmembrane</keyword>
<dbReference type="KEGG" id="mcau:MIT9_P1006"/>
<feature type="region of interest" description="Disordered" evidence="1">
    <location>
        <begin position="58"/>
        <end position="90"/>
    </location>
</feature>
<keyword evidence="2" id="KW-1133">Transmembrane helix</keyword>